<sequence length="133" mass="15330">MNLKENINKSILLLKDFNIISVYLFGSAAKNQLKPESDIDIAFLSFLDVDEYECFMKAQELAEIFKRDVDLIDLKKASTVFKAQIIGTSSLIYCNDDVKRAYFEMRALKEYALLNEERAEIIKNIQKGDKIYG</sequence>
<accession>A0AAP9REH8</accession>
<dbReference type="InterPro" id="IPR043519">
    <property type="entry name" value="NT_sf"/>
</dbReference>
<dbReference type="NCBIfam" id="NF047752">
    <property type="entry name" value="MntA_antitoxin"/>
    <property type="match status" value="1"/>
</dbReference>
<evidence type="ECO:0000313" key="2">
    <source>
        <dbReference type="EMBL" id="QMW91233.1"/>
    </source>
</evidence>
<dbReference type="SUPFAM" id="SSF81301">
    <property type="entry name" value="Nucleotidyltransferase"/>
    <property type="match status" value="1"/>
</dbReference>
<evidence type="ECO:0000259" key="1">
    <source>
        <dbReference type="Pfam" id="PF18765"/>
    </source>
</evidence>
<feature type="domain" description="Polymerase beta nucleotidyltransferase" evidence="1">
    <location>
        <begin position="14"/>
        <end position="97"/>
    </location>
</feature>
<organism evidence="2 3">
    <name type="scientific">Clostridium butyricum</name>
    <dbReference type="NCBI Taxonomy" id="1492"/>
    <lineage>
        <taxon>Bacteria</taxon>
        <taxon>Bacillati</taxon>
        <taxon>Bacillota</taxon>
        <taxon>Clostridia</taxon>
        <taxon>Eubacteriales</taxon>
        <taxon>Clostridiaceae</taxon>
        <taxon>Clostridium</taxon>
    </lineage>
</organism>
<dbReference type="GeneID" id="92944448"/>
<dbReference type="PANTHER" id="PTHR43852">
    <property type="entry name" value="NUCLEOTIDYLTRANSFERASE"/>
    <property type="match status" value="1"/>
</dbReference>
<dbReference type="InterPro" id="IPR052930">
    <property type="entry name" value="TA_antitoxin_MntA"/>
</dbReference>
<dbReference type="InterPro" id="IPR041633">
    <property type="entry name" value="Polbeta"/>
</dbReference>
<dbReference type="EMBL" id="CP040626">
    <property type="protein sequence ID" value="QMW91233.1"/>
    <property type="molecule type" value="Genomic_DNA"/>
</dbReference>
<proteinExistence type="predicted"/>
<dbReference type="KEGG" id="cbut:ATN24_11080"/>
<dbReference type="CDD" id="cd05403">
    <property type="entry name" value="NT_KNTase_like"/>
    <property type="match status" value="1"/>
</dbReference>
<dbReference type="Pfam" id="PF18765">
    <property type="entry name" value="Polbeta"/>
    <property type="match status" value="1"/>
</dbReference>
<dbReference type="AlphaFoldDB" id="A0AAP9REH8"/>
<name>A0AAP9REH8_CLOBU</name>
<evidence type="ECO:0000313" key="3">
    <source>
        <dbReference type="Proteomes" id="UP000515243"/>
    </source>
</evidence>
<dbReference type="RefSeq" id="WP_002580347.1">
    <property type="nucleotide sequence ID" value="NZ_AP019716.1"/>
</dbReference>
<protein>
    <submittedName>
        <fullName evidence="2">Nucleotidyltransferase domain-containing protein</fullName>
    </submittedName>
</protein>
<dbReference type="Gene3D" id="3.30.460.10">
    <property type="entry name" value="Beta Polymerase, domain 2"/>
    <property type="match status" value="1"/>
</dbReference>
<dbReference type="Proteomes" id="UP000515243">
    <property type="component" value="Chromosome 1"/>
</dbReference>
<gene>
    <name evidence="2" type="ORF">FF104_09750</name>
</gene>
<dbReference type="PANTHER" id="PTHR43852:SF2">
    <property type="entry name" value="PROTEIN ADENYLYLTRANSFERASE MNTA"/>
    <property type="match status" value="1"/>
</dbReference>
<reference evidence="2 3" key="1">
    <citation type="submission" date="2019-05" db="EMBL/GenBank/DDBJ databases">
        <authorList>
            <person name="Schori C."/>
            <person name="Ahrens C."/>
        </authorList>
    </citation>
    <scope>NUCLEOTIDE SEQUENCE [LARGE SCALE GENOMIC DNA]</scope>
    <source>
        <strain evidence="2 3">DSM 10702</strain>
    </source>
</reference>